<dbReference type="SUPFAM" id="SSF53850">
    <property type="entry name" value="Periplasmic binding protein-like II"/>
    <property type="match status" value="1"/>
</dbReference>
<protein>
    <submittedName>
        <fullName evidence="7">Carbohydrate ABC transporter substrate-binding protein (CUT1 family)</fullName>
    </submittedName>
</protein>
<dbReference type="PANTHER" id="PTHR43649">
    <property type="entry name" value="ARABINOSE-BINDING PROTEIN-RELATED"/>
    <property type="match status" value="1"/>
</dbReference>
<evidence type="ECO:0000313" key="8">
    <source>
        <dbReference type="Proteomes" id="UP000245845"/>
    </source>
</evidence>
<dbReference type="InterPro" id="IPR050490">
    <property type="entry name" value="Bact_solute-bd_prot1"/>
</dbReference>
<evidence type="ECO:0000256" key="1">
    <source>
        <dbReference type="ARBA" id="ARBA00022475"/>
    </source>
</evidence>
<organism evidence="7 8">
    <name type="scientific">Faecalicatena orotica</name>
    <dbReference type="NCBI Taxonomy" id="1544"/>
    <lineage>
        <taxon>Bacteria</taxon>
        <taxon>Bacillati</taxon>
        <taxon>Bacillota</taxon>
        <taxon>Clostridia</taxon>
        <taxon>Lachnospirales</taxon>
        <taxon>Lachnospiraceae</taxon>
        <taxon>Faecalicatena</taxon>
    </lineage>
</organism>
<dbReference type="Pfam" id="PF01547">
    <property type="entry name" value="SBP_bac_1"/>
    <property type="match status" value="1"/>
</dbReference>
<evidence type="ECO:0000256" key="2">
    <source>
        <dbReference type="ARBA" id="ARBA00022729"/>
    </source>
</evidence>
<dbReference type="EMBL" id="QGDL01000009">
    <property type="protein sequence ID" value="PWJ28144.1"/>
    <property type="molecule type" value="Genomic_DNA"/>
</dbReference>
<gene>
    <name evidence="7" type="ORF">A8806_10921</name>
</gene>
<keyword evidence="4" id="KW-0564">Palmitate</keyword>
<dbReference type="AlphaFoldDB" id="A0A2Y9BLC6"/>
<dbReference type="InterPro" id="IPR006059">
    <property type="entry name" value="SBP"/>
</dbReference>
<name>A0A2Y9BLC6_9FIRM</name>
<reference evidence="7 8" key="1">
    <citation type="submission" date="2018-05" db="EMBL/GenBank/DDBJ databases">
        <title>The Hungate 1000. A catalogue of reference genomes from the rumen microbiome.</title>
        <authorList>
            <person name="Kelly W."/>
        </authorList>
    </citation>
    <scope>NUCLEOTIDE SEQUENCE [LARGE SCALE GENOMIC DNA]</scope>
    <source>
        <strain evidence="7 8">NLAE-zl-C242</strain>
    </source>
</reference>
<dbReference type="RefSeq" id="WP_109731961.1">
    <property type="nucleotide sequence ID" value="NZ_BAAACK010000009.1"/>
</dbReference>
<dbReference type="PANTHER" id="PTHR43649:SF33">
    <property type="entry name" value="POLYGALACTURONAN_RHAMNOGALACTURONAN-BINDING PROTEIN YTCQ"/>
    <property type="match status" value="1"/>
</dbReference>
<keyword evidence="5" id="KW-0449">Lipoprotein</keyword>
<comment type="caution">
    <text evidence="7">The sequence shown here is derived from an EMBL/GenBank/DDBJ whole genome shotgun (WGS) entry which is preliminary data.</text>
</comment>
<keyword evidence="1" id="KW-1003">Cell membrane</keyword>
<keyword evidence="3" id="KW-0472">Membrane</keyword>
<dbReference type="PROSITE" id="PS51257">
    <property type="entry name" value="PROKAR_LIPOPROTEIN"/>
    <property type="match status" value="1"/>
</dbReference>
<dbReference type="Gene3D" id="3.40.190.10">
    <property type="entry name" value="Periplasmic binding protein-like II"/>
    <property type="match status" value="1"/>
</dbReference>
<keyword evidence="2 6" id="KW-0732">Signal</keyword>
<feature type="chain" id="PRO_5043162214" evidence="6">
    <location>
        <begin position="21"/>
        <end position="441"/>
    </location>
</feature>
<evidence type="ECO:0000313" key="7">
    <source>
        <dbReference type="EMBL" id="PWJ28144.1"/>
    </source>
</evidence>
<feature type="signal peptide" evidence="6">
    <location>
        <begin position="1"/>
        <end position="20"/>
    </location>
</feature>
<dbReference type="Proteomes" id="UP000245845">
    <property type="component" value="Unassembled WGS sequence"/>
</dbReference>
<sequence>MKKRVIALLLAAAMTTSLLAGCGGSKDWEDGDGKIDGDLTFWTQDTEAWKSYFGPAIEAFQKEYPDVNIQVEYFPEFSDKLNQAFSAGEQADVMQTWQSITDWAKAGVIDEIPDDVMTKEYMEENYYESALINKQVEGKYYCIPSEINAESPSLYVNMDILKEEGVELPQSWIDNNGPASFDELLELAEKLTQKDGDGQVVRSGLAYVYAQWEANFLSLIMQYGGDYKDEANNAVKFQTPEAKKAAETLLKYTQGPDAVSDEGTPRYESFVQGTAAMCVGAPWYSGSFAIDIPDVNWQVFNMPAWVEGADPVSIGTGGWGYIVSDKCENKEAAWEFVKFMTTAEQTGDWAYKTGCLPARVDSLTDLQYDPNAGSVDKAISIAQEVLPYAVEEGAYMGTPSTLTYTIVREKLRQLLVDGDIDAALKGMEEEGNAMIEENLNR</sequence>
<keyword evidence="8" id="KW-1185">Reference proteome</keyword>
<evidence type="ECO:0000256" key="6">
    <source>
        <dbReference type="SAM" id="SignalP"/>
    </source>
</evidence>
<evidence type="ECO:0000256" key="3">
    <source>
        <dbReference type="ARBA" id="ARBA00023136"/>
    </source>
</evidence>
<evidence type="ECO:0000256" key="5">
    <source>
        <dbReference type="ARBA" id="ARBA00023288"/>
    </source>
</evidence>
<evidence type="ECO:0000256" key="4">
    <source>
        <dbReference type="ARBA" id="ARBA00023139"/>
    </source>
</evidence>
<accession>A0A2Y9BLC6</accession>
<dbReference type="OrthoDB" id="362670at2"/>
<proteinExistence type="predicted"/>